<comment type="caution">
    <text evidence="2">The sequence shown here is derived from an EMBL/GenBank/DDBJ whole genome shotgun (WGS) entry which is preliminary data.</text>
</comment>
<sequence>MSECQYHQFTSARELLQYVKEFESSTHNRYCQDIASHKFTDDDWRPKLGEQVRLYWKNNQAKIPFDGIPFMFGGVKTWRCHLGPDLCKKKKEKYRQERDRKELEGQALKRRTPPETKKLGCPAMIHAHRLAKFPDYKVSNEEKLTKRMRDRMKRLLVEASGSPAGVQVEILYLLRLPRPAHHSHPIPYTSVRNGRGSDQLRLGQVLCEQVESLSTAMILLTEAEFLHTFRVTKPLYQFLVEEWHKKEVEEWARKKSAEKVRSPECVLEQLQQQMLAALYYLGSQEAIPLAAQKFHTTVTDFLRMVMRGCEFLVLQQEKYVSLPRLEERLVIADGFKRVSGFPGVMGALDAVVIPLTSTTSTSLPAHENTATVVPLATPMPANVHTSSSLPRHGLEPMSISAVTPTHADGLTPTSFPVPTCTHTSLSSTNTTPTSALSTLVLQYIVDHTLNFRDLHLALLPSSSSNNHLQVFQESGAWEWLACLTNCETHVVAPAVYPLAPAILTPHMKDIVLYQEGLYNENHLEAQRVGWRTISLLISRFQRLRQLETTTRDVMTGSRRGKNSKQDGSGGKGRKETMVANFSGRAVADGKGGGKLTLENGRGGRKKICVRMGKVECGASKTKNVSWKGSTGKGMKQQQMDEKEVATMSVLVVRAACILHNIALMNEAQGVLDSFWLDQEKSGDGEREKWGQLSKDDEGGAAGAVADFGLLGGEEKRHYLTTVMTDRFDGSLPDMELAGGFGS</sequence>
<dbReference type="AlphaFoldDB" id="A0AAE1Q706"/>
<gene>
    <name evidence="2" type="ORF">Pmani_008400</name>
</gene>
<evidence type="ECO:0000256" key="1">
    <source>
        <dbReference type="SAM" id="MobiDB-lite"/>
    </source>
</evidence>
<evidence type="ECO:0000313" key="2">
    <source>
        <dbReference type="EMBL" id="KAK4320743.1"/>
    </source>
</evidence>
<dbReference type="Pfam" id="PF15299">
    <property type="entry name" value="ALS2CR8"/>
    <property type="match status" value="1"/>
</dbReference>
<dbReference type="Proteomes" id="UP001292094">
    <property type="component" value="Unassembled WGS sequence"/>
</dbReference>
<feature type="region of interest" description="Disordered" evidence="1">
    <location>
        <begin position="551"/>
        <end position="574"/>
    </location>
</feature>
<evidence type="ECO:0008006" key="4">
    <source>
        <dbReference type="Google" id="ProtNLM"/>
    </source>
</evidence>
<protein>
    <recommendedName>
        <fullName evidence="4">DDE Tnp4 domain-containing protein</fullName>
    </recommendedName>
</protein>
<organism evidence="2 3">
    <name type="scientific">Petrolisthes manimaculis</name>
    <dbReference type="NCBI Taxonomy" id="1843537"/>
    <lineage>
        <taxon>Eukaryota</taxon>
        <taxon>Metazoa</taxon>
        <taxon>Ecdysozoa</taxon>
        <taxon>Arthropoda</taxon>
        <taxon>Crustacea</taxon>
        <taxon>Multicrustacea</taxon>
        <taxon>Malacostraca</taxon>
        <taxon>Eumalacostraca</taxon>
        <taxon>Eucarida</taxon>
        <taxon>Decapoda</taxon>
        <taxon>Pleocyemata</taxon>
        <taxon>Anomura</taxon>
        <taxon>Galatheoidea</taxon>
        <taxon>Porcellanidae</taxon>
        <taxon>Petrolisthes</taxon>
    </lineage>
</organism>
<accession>A0AAE1Q706</accession>
<feature type="region of interest" description="Disordered" evidence="1">
    <location>
        <begin position="97"/>
        <end position="118"/>
    </location>
</feature>
<reference evidence="2" key="1">
    <citation type="submission" date="2023-11" db="EMBL/GenBank/DDBJ databases">
        <title>Genome assemblies of two species of porcelain crab, Petrolisthes cinctipes and Petrolisthes manimaculis (Anomura: Porcellanidae).</title>
        <authorList>
            <person name="Angst P."/>
        </authorList>
    </citation>
    <scope>NUCLEOTIDE SEQUENCE</scope>
    <source>
        <strain evidence="2">PB745_02</strain>
        <tissue evidence="2">Gill</tissue>
    </source>
</reference>
<proteinExistence type="predicted"/>
<evidence type="ECO:0000313" key="3">
    <source>
        <dbReference type="Proteomes" id="UP001292094"/>
    </source>
</evidence>
<dbReference type="EMBL" id="JAWZYT010000640">
    <property type="protein sequence ID" value="KAK4320743.1"/>
    <property type="molecule type" value="Genomic_DNA"/>
</dbReference>
<keyword evidence="3" id="KW-1185">Reference proteome</keyword>
<dbReference type="InterPro" id="IPR029309">
    <property type="entry name" value="CaRF"/>
</dbReference>
<dbReference type="GO" id="GO:0003700">
    <property type="term" value="F:DNA-binding transcription factor activity"/>
    <property type="evidence" value="ECO:0007669"/>
    <property type="project" value="InterPro"/>
</dbReference>
<dbReference type="PANTHER" id="PTHR47456:SF1">
    <property type="entry name" value="PHD-TYPE DOMAIN-CONTAINING PROTEIN"/>
    <property type="match status" value="1"/>
</dbReference>
<dbReference type="PANTHER" id="PTHR47456">
    <property type="entry name" value="PHD-TYPE DOMAIN-CONTAINING PROTEIN"/>
    <property type="match status" value="1"/>
</dbReference>
<name>A0AAE1Q706_9EUCA</name>